<evidence type="ECO:0000313" key="1">
    <source>
        <dbReference type="EMBL" id="KAH3786117.1"/>
    </source>
</evidence>
<keyword evidence="2" id="KW-1185">Reference proteome</keyword>
<organism evidence="1 2">
    <name type="scientific">Dreissena polymorpha</name>
    <name type="common">Zebra mussel</name>
    <name type="synonym">Mytilus polymorpha</name>
    <dbReference type="NCBI Taxonomy" id="45954"/>
    <lineage>
        <taxon>Eukaryota</taxon>
        <taxon>Metazoa</taxon>
        <taxon>Spiralia</taxon>
        <taxon>Lophotrochozoa</taxon>
        <taxon>Mollusca</taxon>
        <taxon>Bivalvia</taxon>
        <taxon>Autobranchia</taxon>
        <taxon>Heteroconchia</taxon>
        <taxon>Euheterodonta</taxon>
        <taxon>Imparidentia</taxon>
        <taxon>Neoheterodontei</taxon>
        <taxon>Myida</taxon>
        <taxon>Dreissenoidea</taxon>
        <taxon>Dreissenidae</taxon>
        <taxon>Dreissena</taxon>
    </lineage>
</organism>
<dbReference type="AlphaFoldDB" id="A0A9D4ETS2"/>
<dbReference type="EMBL" id="JAIWYP010000008">
    <property type="protein sequence ID" value="KAH3786117.1"/>
    <property type="molecule type" value="Genomic_DNA"/>
</dbReference>
<dbReference type="Proteomes" id="UP000828390">
    <property type="component" value="Unassembled WGS sequence"/>
</dbReference>
<comment type="caution">
    <text evidence="1">The sequence shown here is derived from an EMBL/GenBank/DDBJ whole genome shotgun (WGS) entry which is preliminary data.</text>
</comment>
<gene>
    <name evidence="1" type="ORF">DPMN_164219</name>
</gene>
<reference evidence="1" key="1">
    <citation type="journal article" date="2019" name="bioRxiv">
        <title>The Genome of the Zebra Mussel, Dreissena polymorpha: A Resource for Invasive Species Research.</title>
        <authorList>
            <person name="McCartney M.A."/>
            <person name="Auch B."/>
            <person name="Kono T."/>
            <person name="Mallez S."/>
            <person name="Zhang Y."/>
            <person name="Obille A."/>
            <person name="Becker A."/>
            <person name="Abrahante J.E."/>
            <person name="Garbe J."/>
            <person name="Badalamenti J.P."/>
            <person name="Herman A."/>
            <person name="Mangelson H."/>
            <person name="Liachko I."/>
            <person name="Sullivan S."/>
            <person name="Sone E.D."/>
            <person name="Koren S."/>
            <person name="Silverstein K.A.T."/>
            <person name="Beckman K.B."/>
            <person name="Gohl D.M."/>
        </authorList>
    </citation>
    <scope>NUCLEOTIDE SEQUENCE</scope>
    <source>
        <strain evidence="1">Duluth1</strain>
        <tissue evidence="1">Whole animal</tissue>
    </source>
</reference>
<protein>
    <submittedName>
        <fullName evidence="1">Uncharacterized protein</fullName>
    </submittedName>
</protein>
<evidence type="ECO:0000313" key="2">
    <source>
        <dbReference type="Proteomes" id="UP000828390"/>
    </source>
</evidence>
<reference evidence="1" key="2">
    <citation type="submission" date="2020-11" db="EMBL/GenBank/DDBJ databases">
        <authorList>
            <person name="McCartney M.A."/>
            <person name="Auch B."/>
            <person name="Kono T."/>
            <person name="Mallez S."/>
            <person name="Becker A."/>
            <person name="Gohl D.M."/>
            <person name="Silverstein K.A.T."/>
            <person name="Koren S."/>
            <person name="Bechman K.B."/>
            <person name="Herman A."/>
            <person name="Abrahante J.E."/>
            <person name="Garbe J."/>
        </authorList>
    </citation>
    <scope>NUCLEOTIDE SEQUENCE</scope>
    <source>
        <strain evidence="1">Duluth1</strain>
        <tissue evidence="1">Whole animal</tissue>
    </source>
</reference>
<name>A0A9D4ETS2_DREPO</name>
<accession>A0A9D4ETS2</accession>
<proteinExistence type="predicted"/>
<sequence length="177" mass="20570">MIDLKHCMPAKQSDVDGYKRIFVGNAYQVVAKVRYLSKHLLEKITGSGKNIVQLVSDTSRCNRTAVDTMANESIELMPDGMLIEMTWLSMTHNFSLEIEKMFWGTELKTVMSGFQQEYNSCLAKEREMALDDLRNGGDLTLLHNNNGQRYQWPWKDIFLKDNEIPYLVITRWMKKHS</sequence>